<dbReference type="GO" id="GO:0007030">
    <property type="term" value="P:Golgi organization"/>
    <property type="evidence" value="ECO:0007669"/>
    <property type="project" value="TreeGrafter"/>
</dbReference>
<evidence type="ECO:0000256" key="4">
    <source>
        <dbReference type="ARBA" id="ARBA00022448"/>
    </source>
</evidence>
<protein>
    <recommendedName>
        <fullName evidence="3">Conserved oligomeric Golgi complex subunit 3</fullName>
    </recommendedName>
    <alternativeName>
        <fullName evidence="8">Component of oligomeric Golgi complex 3</fullName>
    </alternativeName>
</protein>
<proteinExistence type="inferred from homology"/>
<dbReference type="PANTHER" id="PTHR13302:SF8">
    <property type="entry name" value="CONSERVED OLIGOMERIC GOLGI COMPLEX SUBUNIT 3"/>
    <property type="match status" value="1"/>
</dbReference>
<feature type="compositionally biased region" description="Low complexity" evidence="9">
    <location>
        <begin position="9"/>
        <end position="28"/>
    </location>
</feature>
<sequence>MISHWEFSQQEQEQRQQPQQQQLLKQQQDLAIQHWDSLSPLTDLEKQSIQSIQKATSKKPLPALIITHRNQQPLDTFTPPLARSSSPSSSLRQLIKHQSTNPDHISEQEIQPPISSINRFNDWFATVSSQIEANSESAYLNHLSILSTYSNACDSLDQAIDNCCACLNEIEVNWKFVNENSKSLERSCQGMLDDQKRILSRPGEAEIVNSQEFLPMLERLDVCLEFMKTNRHFKDTDLYLVRFQQCLTRSMTLIKLYYTNQIKNLGQQVQEKLQINQQSLSNLKVEETLLYKKFQALSEGLRPLISQVETRYLFDQDEYGALLSEFFSTWVYVRSQLLYARIKIEINWIQITHQQVPDLISLATTGCNYMRLICTAEWNLFKLYFPNTGEEELFVYLESLCDYLYNLLRPQILHERKLDLLCDLATILNALTDIQTRLVFRAQAIIQTEVANYLPKNEDLDYPNKLIQADRKRLESGQISKRSNQPAITPLDHSQPLKSRLPAEAVQETWYPTLRKTLWVLSRLHTYVNDTIFEDFAGEAVGICFESIIKASNMMNSVVASQEAGMSSKIQANSIDQELFVIRHLLILKEMIQTLDVVQVERAVDLGPITDVLKEILNPSFKDSLLFRPITLIHKLKNLDHSQIKFSKQMRYPSQEKEESPTKSGSHHHQLNLNFDEYDDQITKTIDSKSDVDIKLKMICHEFIMKSSALICSNSLEPFMIKCQNHLNLSISMIHSSPLTPEPGTLNRNLGDQEWASHSHVRGVFQNFIQDLHLGLSIIFNRVALYFHDDDHHNFNLINVLFPLLQEEILEQFEKFYSLIRFEFDFNFINPDINKDDDDGLLEEVNYERVLHPRQVHKLIQK</sequence>
<evidence type="ECO:0000256" key="2">
    <source>
        <dbReference type="ARBA" id="ARBA00009936"/>
    </source>
</evidence>
<evidence type="ECO:0000256" key="9">
    <source>
        <dbReference type="SAM" id="MobiDB-lite"/>
    </source>
</evidence>
<evidence type="ECO:0000256" key="5">
    <source>
        <dbReference type="ARBA" id="ARBA00022927"/>
    </source>
</evidence>
<dbReference type="InterPro" id="IPR007265">
    <property type="entry name" value="COG_su3"/>
</dbReference>
<feature type="region of interest" description="Disordered" evidence="9">
    <location>
        <begin position="1"/>
        <end position="29"/>
    </location>
</feature>
<evidence type="ECO:0000256" key="6">
    <source>
        <dbReference type="ARBA" id="ARBA00023034"/>
    </source>
</evidence>
<dbReference type="GO" id="GO:0000139">
    <property type="term" value="C:Golgi membrane"/>
    <property type="evidence" value="ECO:0007669"/>
    <property type="project" value="UniProtKB-SubCell"/>
</dbReference>
<dbReference type="EMBL" id="PKSL01000012">
    <property type="protein sequence ID" value="POW15510.1"/>
    <property type="molecule type" value="Genomic_DNA"/>
</dbReference>
<dbReference type="PANTHER" id="PTHR13302">
    <property type="entry name" value="CONSERVED OLIGOMERIC GOLGI COMPLEX COMPONENT 3"/>
    <property type="match status" value="1"/>
</dbReference>
<evidence type="ECO:0000256" key="8">
    <source>
        <dbReference type="ARBA" id="ARBA00031339"/>
    </source>
</evidence>
<dbReference type="InterPro" id="IPR048685">
    <property type="entry name" value="COG3_C"/>
</dbReference>
<feature type="region of interest" description="Disordered" evidence="9">
    <location>
        <begin position="648"/>
        <end position="670"/>
    </location>
</feature>
<dbReference type="GO" id="GO:0005801">
    <property type="term" value="C:cis-Golgi network"/>
    <property type="evidence" value="ECO:0007669"/>
    <property type="project" value="InterPro"/>
</dbReference>
<dbReference type="AlphaFoldDB" id="A0A2S4W167"/>
<feature type="domain" description="Conserved oligomeric Golgi complex subunit 3 N-terminal" evidence="10">
    <location>
        <begin position="196"/>
        <end position="264"/>
    </location>
</feature>
<evidence type="ECO:0000313" key="13">
    <source>
        <dbReference type="Proteomes" id="UP000239156"/>
    </source>
</evidence>
<feature type="region of interest" description="Disordered" evidence="9">
    <location>
        <begin position="476"/>
        <end position="495"/>
    </location>
</feature>
<dbReference type="VEuPathDB" id="FungiDB:PSTT_02055"/>
<evidence type="ECO:0000256" key="7">
    <source>
        <dbReference type="ARBA" id="ARBA00023136"/>
    </source>
</evidence>
<dbReference type="InterPro" id="IPR048320">
    <property type="entry name" value="COG3_N"/>
</dbReference>
<comment type="caution">
    <text evidence="12">The sequence shown here is derived from an EMBL/GenBank/DDBJ whole genome shotgun (WGS) entry which is preliminary data.</text>
</comment>
<evidence type="ECO:0000259" key="10">
    <source>
        <dbReference type="Pfam" id="PF04136"/>
    </source>
</evidence>
<evidence type="ECO:0000256" key="1">
    <source>
        <dbReference type="ARBA" id="ARBA00004395"/>
    </source>
</evidence>
<dbReference type="Proteomes" id="UP000239156">
    <property type="component" value="Unassembled WGS sequence"/>
</dbReference>
<keyword evidence="13" id="KW-1185">Reference proteome</keyword>
<feature type="compositionally biased region" description="Polar residues" evidence="9">
    <location>
        <begin position="477"/>
        <end position="487"/>
    </location>
</feature>
<dbReference type="VEuPathDB" id="FungiDB:PSHT_04029"/>
<gene>
    <name evidence="12" type="ORF">PSTT_02055</name>
</gene>
<evidence type="ECO:0000259" key="11">
    <source>
        <dbReference type="Pfam" id="PF20671"/>
    </source>
</evidence>
<keyword evidence="6" id="KW-0333">Golgi apparatus</keyword>
<dbReference type="Pfam" id="PF04136">
    <property type="entry name" value="COG3_N"/>
    <property type="match status" value="1"/>
</dbReference>
<dbReference type="GO" id="GO:0006891">
    <property type="term" value="P:intra-Golgi vesicle-mediated transport"/>
    <property type="evidence" value="ECO:0007669"/>
    <property type="project" value="TreeGrafter"/>
</dbReference>
<keyword evidence="7" id="KW-0472">Membrane</keyword>
<comment type="similarity">
    <text evidence="2">Belongs to the COG3 family.</text>
</comment>
<dbReference type="GO" id="GO:0006886">
    <property type="term" value="P:intracellular protein transport"/>
    <property type="evidence" value="ECO:0007669"/>
    <property type="project" value="InterPro"/>
</dbReference>
<keyword evidence="4" id="KW-0813">Transport</keyword>
<feature type="domain" description="Conserved oligomeric Golgi complex subunit 3 C-terminal" evidence="11">
    <location>
        <begin position="430"/>
        <end position="603"/>
    </location>
</feature>
<keyword evidence="5" id="KW-0653">Protein transport</keyword>
<evidence type="ECO:0000256" key="3">
    <source>
        <dbReference type="ARBA" id="ARBA00020976"/>
    </source>
</evidence>
<dbReference type="Pfam" id="PF20671">
    <property type="entry name" value="COG3_C"/>
    <property type="match status" value="1"/>
</dbReference>
<accession>A0A2S4W167</accession>
<dbReference type="GO" id="GO:0017119">
    <property type="term" value="C:Golgi transport complex"/>
    <property type="evidence" value="ECO:0007669"/>
    <property type="project" value="TreeGrafter"/>
</dbReference>
<reference evidence="12" key="1">
    <citation type="submission" date="2017-12" db="EMBL/GenBank/DDBJ databases">
        <title>Gene loss provides genomic basis for host adaptation in cereal stripe rust fungi.</title>
        <authorList>
            <person name="Xia C."/>
        </authorList>
    </citation>
    <scope>NUCLEOTIDE SEQUENCE [LARGE SCALE GENOMIC DNA]</scope>
    <source>
        <strain evidence="12">93-210</strain>
    </source>
</reference>
<comment type="subcellular location">
    <subcellularLocation>
        <location evidence="1">Golgi apparatus membrane</location>
        <topology evidence="1">Peripheral membrane protein</topology>
    </subcellularLocation>
</comment>
<evidence type="ECO:0000313" key="12">
    <source>
        <dbReference type="EMBL" id="POW15510.1"/>
    </source>
</evidence>
<organism evidence="12 13">
    <name type="scientific">Puccinia striiformis</name>
    <dbReference type="NCBI Taxonomy" id="27350"/>
    <lineage>
        <taxon>Eukaryota</taxon>
        <taxon>Fungi</taxon>
        <taxon>Dikarya</taxon>
        <taxon>Basidiomycota</taxon>
        <taxon>Pucciniomycotina</taxon>
        <taxon>Pucciniomycetes</taxon>
        <taxon>Pucciniales</taxon>
        <taxon>Pucciniaceae</taxon>
        <taxon>Puccinia</taxon>
    </lineage>
</organism>
<name>A0A2S4W167_9BASI</name>